<dbReference type="Pfam" id="PF10283">
    <property type="entry name" value="zf-CCHH"/>
    <property type="match status" value="1"/>
</dbReference>
<keyword evidence="8" id="KW-0539">Nucleus</keyword>
<dbReference type="Gene3D" id="3.30.870.10">
    <property type="entry name" value="Endonuclease Chain A"/>
    <property type="match status" value="2"/>
</dbReference>
<evidence type="ECO:0000256" key="9">
    <source>
        <dbReference type="SAM" id="MobiDB-lite"/>
    </source>
</evidence>
<evidence type="ECO:0000256" key="7">
    <source>
        <dbReference type="ARBA" id="ARBA00023204"/>
    </source>
</evidence>
<dbReference type="PANTHER" id="PTHR12415">
    <property type="entry name" value="TYROSYL-DNA PHOSPHODIESTERASE 1"/>
    <property type="match status" value="1"/>
</dbReference>
<feature type="region of interest" description="Disordered" evidence="9">
    <location>
        <begin position="61"/>
        <end position="93"/>
    </location>
</feature>
<evidence type="ECO:0000256" key="1">
    <source>
        <dbReference type="ARBA" id="ARBA00004123"/>
    </source>
</evidence>
<comment type="similarity">
    <text evidence="2">Belongs to the tyrosyl-DNA phosphodiesterase family.</text>
</comment>
<evidence type="ECO:0000313" key="11">
    <source>
        <dbReference type="EMBL" id="CAK8691273.1"/>
    </source>
</evidence>
<gene>
    <name evidence="11" type="ORF">CVLEPA_LOCUS23848</name>
</gene>
<evidence type="ECO:0000256" key="2">
    <source>
        <dbReference type="ARBA" id="ARBA00010205"/>
    </source>
</evidence>
<evidence type="ECO:0000256" key="6">
    <source>
        <dbReference type="ARBA" id="ARBA00022839"/>
    </source>
</evidence>
<feature type="compositionally biased region" description="Basic and acidic residues" evidence="9">
    <location>
        <begin position="38"/>
        <end position="49"/>
    </location>
</feature>
<evidence type="ECO:0000313" key="12">
    <source>
        <dbReference type="Proteomes" id="UP001642483"/>
    </source>
</evidence>
<accession>A0ABP0GIP5</accession>
<evidence type="ECO:0000259" key="10">
    <source>
        <dbReference type="Pfam" id="PF10283"/>
    </source>
</evidence>
<reference evidence="11 12" key="1">
    <citation type="submission" date="2024-02" db="EMBL/GenBank/DDBJ databases">
        <authorList>
            <person name="Daric V."/>
            <person name="Darras S."/>
        </authorList>
    </citation>
    <scope>NUCLEOTIDE SEQUENCE [LARGE SCALE GENOMIC DNA]</scope>
</reference>
<feature type="region of interest" description="Disordered" evidence="9">
    <location>
        <begin position="1"/>
        <end position="49"/>
    </location>
</feature>
<comment type="subcellular location">
    <subcellularLocation>
        <location evidence="1">Nucleus</location>
    </subcellularLocation>
</comment>
<protein>
    <recommendedName>
        <fullName evidence="10">PBZ-type domain-containing protein</fullName>
    </recommendedName>
</protein>
<keyword evidence="12" id="KW-1185">Reference proteome</keyword>
<dbReference type="PANTHER" id="PTHR12415:SF0">
    <property type="entry name" value="TYROSYL-DNA PHOSPHODIESTERASE 1"/>
    <property type="match status" value="1"/>
</dbReference>
<dbReference type="InterPro" id="IPR019406">
    <property type="entry name" value="APLF_PBZ"/>
</dbReference>
<evidence type="ECO:0000256" key="4">
    <source>
        <dbReference type="ARBA" id="ARBA00022763"/>
    </source>
</evidence>
<feature type="domain" description="PBZ-type" evidence="10">
    <location>
        <begin position="41"/>
        <end position="64"/>
    </location>
</feature>
<keyword evidence="3" id="KW-0540">Nuclease</keyword>
<dbReference type="InterPro" id="IPR010347">
    <property type="entry name" value="Tdp1"/>
</dbReference>
<evidence type="ECO:0000256" key="8">
    <source>
        <dbReference type="ARBA" id="ARBA00023242"/>
    </source>
</evidence>
<dbReference type="EMBL" id="CAWYQH010000119">
    <property type="protein sequence ID" value="CAK8691273.1"/>
    <property type="molecule type" value="Genomic_DNA"/>
</dbReference>
<sequence length="580" mass="65315">MTTHGWTLSSSEEDSDSSENDSVGSDISSTPVDFLPDDGDKPECPYGEKCHRENPVHFQEFSHPLKRKATDETVGVTGKSEGSYSGYPPAKKKRLDEPGSRICKDPVAVWKASSPYYFLLTTCKGISEEFNYFNQKAREEKFIPPSLGIREILSEDHGTLQRSAQFNYCIDIEWLMEQYPKNVRDKPLLIVHGQQRQSGAALQAEAKRFPNIKLCQVDLPPYGTHHTKMMLLLYEEGLRIVISTANLVPQDWSQKTQGFWMSPVFPPLERSTATDCEFKRDLIFYLTSYKKKLLKDWIQIIEGYDFSSANVVLIASTPGRHTGAALSHWGHMRLRKVLRSKIRRVDSSWPVIGQFSSIGSLGANENKWLCGEWLTSLASSNPGTFAGRVSNLPPLKLVFPTVENVRRSLEGYPAGASVPYSSANATKQKWLNSYMHQWNADNTGRSEASPHIKSYTRISPYETNVRAAWFLLTSANLSKAAWGGLEKNATQLAIRSYELGVLFIPPTTQEDVNPHAGAANNTDMIPDSYFHLKTHVKTKCSFFVPFHLPLTRYSSSDMPWTWDAPHTDAPDRHGNIWVPS</sequence>
<proteinExistence type="inferred from homology"/>
<organism evidence="11 12">
    <name type="scientific">Clavelina lepadiformis</name>
    <name type="common">Light-bulb sea squirt</name>
    <name type="synonym">Ascidia lepadiformis</name>
    <dbReference type="NCBI Taxonomy" id="159417"/>
    <lineage>
        <taxon>Eukaryota</taxon>
        <taxon>Metazoa</taxon>
        <taxon>Chordata</taxon>
        <taxon>Tunicata</taxon>
        <taxon>Ascidiacea</taxon>
        <taxon>Aplousobranchia</taxon>
        <taxon>Clavelinidae</taxon>
        <taxon>Clavelina</taxon>
    </lineage>
</organism>
<keyword evidence="5" id="KW-0378">Hydrolase</keyword>
<dbReference type="CDD" id="cd09195">
    <property type="entry name" value="PLDc_mTdp1_2"/>
    <property type="match status" value="1"/>
</dbReference>
<dbReference type="SUPFAM" id="SSF56024">
    <property type="entry name" value="Phospholipase D/nuclease"/>
    <property type="match status" value="2"/>
</dbReference>
<keyword evidence="6" id="KW-0269">Exonuclease</keyword>
<evidence type="ECO:0000256" key="5">
    <source>
        <dbReference type="ARBA" id="ARBA00022801"/>
    </source>
</evidence>
<keyword evidence="7" id="KW-0234">DNA repair</keyword>
<evidence type="ECO:0000256" key="3">
    <source>
        <dbReference type="ARBA" id="ARBA00022722"/>
    </source>
</evidence>
<dbReference type="CDD" id="cd09193">
    <property type="entry name" value="PLDc_mTdp1_1"/>
    <property type="match status" value="1"/>
</dbReference>
<keyword evidence="4" id="KW-0227">DNA damage</keyword>
<comment type="caution">
    <text evidence="11">The sequence shown here is derived from an EMBL/GenBank/DDBJ whole genome shotgun (WGS) entry which is preliminary data.</text>
</comment>
<dbReference type="Proteomes" id="UP001642483">
    <property type="component" value="Unassembled WGS sequence"/>
</dbReference>
<name>A0ABP0GIP5_CLALP</name>
<dbReference type="Pfam" id="PF06087">
    <property type="entry name" value="Tyr-DNA_phospho"/>
    <property type="match status" value="1"/>
</dbReference>